<dbReference type="EnsemblPlants" id="OGLUM11G20820.1">
    <property type="protein sequence ID" value="OGLUM11G20820.1"/>
    <property type="gene ID" value="OGLUM11G20820"/>
</dbReference>
<evidence type="ECO:0000256" key="7">
    <source>
        <dbReference type="SAM" id="MobiDB-lite"/>
    </source>
</evidence>
<feature type="domain" description="Disease resistance N-terminal" evidence="8">
    <location>
        <begin position="8"/>
        <end position="88"/>
    </location>
</feature>
<evidence type="ECO:0000256" key="4">
    <source>
        <dbReference type="ARBA" id="ARBA00022741"/>
    </source>
</evidence>
<dbReference type="Pfam" id="PF18052">
    <property type="entry name" value="Rx_N"/>
    <property type="match status" value="1"/>
</dbReference>
<dbReference type="InterPro" id="IPR044974">
    <property type="entry name" value="Disease_R_plants"/>
</dbReference>
<organism evidence="11">
    <name type="scientific">Oryza glumipatula</name>
    <dbReference type="NCBI Taxonomy" id="40148"/>
    <lineage>
        <taxon>Eukaryota</taxon>
        <taxon>Viridiplantae</taxon>
        <taxon>Streptophyta</taxon>
        <taxon>Embryophyta</taxon>
        <taxon>Tracheophyta</taxon>
        <taxon>Spermatophyta</taxon>
        <taxon>Magnoliopsida</taxon>
        <taxon>Liliopsida</taxon>
        <taxon>Poales</taxon>
        <taxon>Poaceae</taxon>
        <taxon>BOP clade</taxon>
        <taxon>Oryzoideae</taxon>
        <taxon>Oryzeae</taxon>
        <taxon>Oryzinae</taxon>
        <taxon>Oryza</taxon>
    </lineage>
</organism>
<dbReference type="InterPro" id="IPR032675">
    <property type="entry name" value="LRR_dom_sf"/>
</dbReference>
<feature type="domain" description="Disease resistance protein winged helix" evidence="9">
    <location>
        <begin position="284"/>
        <end position="337"/>
    </location>
</feature>
<dbReference type="eggNOG" id="KOG4658">
    <property type="taxonomic scope" value="Eukaryota"/>
</dbReference>
<dbReference type="InterPro" id="IPR058922">
    <property type="entry name" value="WHD_DRP"/>
</dbReference>
<sequence length="852" mass="96519">MADQTLGAVGSLLGELGKAIKEETALLSGVEGDIQFIKDEMDSMNGFLVHVTKTTNHDDQLRAWMKQVRDITYVADDCIKLYMRDVVPEEKAGLRGWLLRRVPSVCKPYCPCLHRNLTTRDQLARRIHELKDRVREIGERRQRYDVKLPEGGDAAVQSSSPSVSQQDSKMKEKRNEFVCALEDGQPPFRDAVRRLSRDGALIRHRAAPALVHGIIKMLDDGAHAHIIKMLLRSLYAHPYGTKELEKLSSNLREGADVAKKVMLFCYSKLSVHYKSCLQYLTTFEDEESVSRTCLIRRWLAEGLVSKDQHHGLNEDDTSMEEAGERCFDELLFRGFLSPAPGHHFPRSGGLKLKCCVLNASVKKFINDMARSENFVADVPTHLRHQLDIRRWARRRELPQEQHKPRWTQSTICCCYCPVPRIIKATTADHGRGSNINDPLLQLHQPMDEIVTLLRGLPTEYRLNVLDLGGCVGLKMSHLENICKMVPSLKYLSLRKTNVSQLPKKMNQLLHLETLDIRDTNIRGAAMRGIFLNELKHLLVGRNIIPDASHRADEAEALLSTVLMPPKIGNKMEILRHVQITDGQEAYHQLLRVAYLERLRKLGVVLDGREDNIKLLLKTIARRSDTLRSLSVWITAPPPEHIVIGEGGGVFVTLDSNEKPGDSASLFSLPSKLESLNLKCYKGKNNNTGYNIPPWIIRLQKLSKITLRHSLLNREGLRELGKMKSLRCLKLCHESYIEAEVTVKKGEFEDLRLLQVDKISNKMTKLVFEEDAAPKLEKIVWNFDTMTTPMGITVNNIKGIENLKNLKELWINGVNISIPSPSRSREWKGITTVTRNLWGNILGPVIEGLASEG</sequence>
<dbReference type="CDD" id="cd14798">
    <property type="entry name" value="RX-CC_like"/>
    <property type="match status" value="1"/>
</dbReference>
<evidence type="ECO:0000256" key="1">
    <source>
        <dbReference type="ARBA" id="ARBA00008894"/>
    </source>
</evidence>
<reference evidence="11" key="2">
    <citation type="submission" date="2018-05" db="EMBL/GenBank/DDBJ databases">
        <title>OgluRS3 (Oryza glumaepatula Reference Sequence Version 3).</title>
        <authorList>
            <person name="Zhang J."/>
            <person name="Kudrna D."/>
            <person name="Lee S."/>
            <person name="Talag J."/>
            <person name="Welchert J."/>
            <person name="Wing R.A."/>
        </authorList>
    </citation>
    <scope>NUCLEOTIDE SEQUENCE [LARGE SCALE GENOMIC DNA]</scope>
</reference>
<dbReference type="Gene3D" id="1.20.5.4130">
    <property type="match status" value="1"/>
</dbReference>
<dbReference type="Proteomes" id="UP000026961">
    <property type="component" value="Chromosome 11"/>
</dbReference>
<dbReference type="InterPro" id="IPR041118">
    <property type="entry name" value="Rx_N"/>
</dbReference>
<keyword evidence="6" id="KW-0175">Coiled coil</keyword>
<proteinExistence type="inferred from homology"/>
<feature type="compositionally biased region" description="Low complexity" evidence="7">
    <location>
        <begin position="153"/>
        <end position="167"/>
    </location>
</feature>
<dbReference type="HOGENOM" id="CLU_000837_7_1_1"/>
<dbReference type="Pfam" id="PF23598">
    <property type="entry name" value="LRR_14"/>
    <property type="match status" value="1"/>
</dbReference>
<dbReference type="InterPro" id="IPR055414">
    <property type="entry name" value="LRR_R13L4/SHOC2-like"/>
</dbReference>
<dbReference type="SUPFAM" id="SSF52058">
    <property type="entry name" value="L domain-like"/>
    <property type="match status" value="1"/>
</dbReference>
<keyword evidence="5" id="KW-0611">Plant defense</keyword>
<evidence type="ECO:0000313" key="12">
    <source>
        <dbReference type="Proteomes" id="UP000026961"/>
    </source>
</evidence>
<dbReference type="Pfam" id="PF23559">
    <property type="entry name" value="WHD_DRP"/>
    <property type="match status" value="1"/>
</dbReference>
<protein>
    <submittedName>
        <fullName evidence="11">Uncharacterized protein</fullName>
    </submittedName>
</protein>
<dbReference type="PANTHER" id="PTHR23155">
    <property type="entry name" value="DISEASE RESISTANCE PROTEIN RP"/>
    <property type="match status" value="1"/>
</dbReference>
<name>A0A0E0BLR6_9ORYZ</name>
<evidence type="ECO:0000259" key="9">
    <source>
        <dbReference type="Pfam" id="PF23559"/>
    </source>
</evidence>
<evidence type="ECO:0000256" key="3">
    <source>
        <dbReference type="ARBA" id="ARBA00022737"/>
    </source>
</evidence>
<dbReference type="Gramene" id="OGLUM11G20820.1">
    <property type="protein sequence ID" value="OGLUM11G20820.1"/>
    <property type="gene ID" value="OGLUM11G20820"/>
</dbReference>
<dbReference type="GO" id="GO:0000166">
    <property type="term" value="F:nucleotide binding"/>
    <property type="evidence" value="ECO:0007669"/>
    <property type="project" value="UniProtKB-KW"/>
</dbReference>
<comment type="similarity">
    <text evidence="1">Belongs to the disease resistance NB-LRR family.</text>
</comment>
<dbReference type="GO" id="GO:0098542">
    <property type="term" value="P:defense response to other organism"/>
    <property type="evidence" value="ECO:0007669"/>
    <property type="project" value="TreeGrafter"/>
</dbReference>
<evidence type="ECO:0000313" key="11">
    <source>
        <dbReference type="EnsemblPlants" id="OGLUM11G20820.1"/>
    </source>
</evidence>
<dbReference type="InterPro" id="IPR038005">
    <property type="entry name" value="RX-like_CC"/>
</dbReference>
<accession>A0A0E0BLR6</accession>
<evidence type="ECO:0000256" key="2">
    <source>
        <dbReference type="ARBA" id="ARBA00022614"/>
    </source>
</evidence>
<dbReference type="AlphaFoldDB" id="A0A0E0BLR6"/>
<reference evidence="11" key="1">
    <citation type="submission" date="2015-04" db="UniProtKB">
        <authorList>
            <consortium name="EnsemblPlants"/>
        </authorList>
    </citation>
    <scope>IDENTIFICATION</scope>
</reference>
<feature type="region of interest" description="Disordered" evidence="7">
    <location>
        <begin position="148"/>
        <end position="170"/>
    </location>
</feature>
<keyword evidence="4" id="KW-0547">Nucleotide-binding</keyword>
<keyword evidence="12" id="KW-1185">Reference proteome</keyword>
<evidence type="ECO:0000256" key="6">
    <source>
        <dbReference type="ARBA" id="ARBA00023054"/>
    </source>
</evidence>
<keyword evidence="2" id="KW-0433">Leucine-rich repeat</keyword>
<dbReference type="PANTHER" id="PTHR23155:SF1091">
    <property type="entry name" value="EXPRESSED PROTEIN"/>
    <property type="match status" value="1"/>
</dbReference>
<keyword evidence="3" id="KW-0677">Repeat</keyword>
<evidence type="ECO:0000259" key="8">
    <source>
        <dbReference type="Pfam" id="PF18052"/>
    </source>
</evidence>
<evidence type="ECO:0000259" key="10">
    <source>
        <dbReference type="Pfam" id="PF23598"/>
    </source>
</evidence>
<dbReference type="Gene3D" id="3.80.10.10">
    <property type="entry name" value="Ribonuclease Inhibitor"/>
    <property type="match status" value="1"/>
</dbReference>
<evidence type="ECO:0000256" key="5">
    <source>
        <dbReference type="ARBA" id="ARBA00022821"/>
    </source>
</evidence>
<feature type="domain" description="Disease resistance R13L4/SHOC-2-like LRR" evidence="10">
    <location>
        <begin position="462"/>
        <end position="810"/>
    </location>
</feature>